<dbReference type="EMBL" id="FOMT01000003">
    <property type="protein sequence ID" value="SFE62870.1"/>
    <property type="molecule type" value="Genomic_DNA"/>
</dbReference>
<name>A0A1I2C5G8_9BACL</name>
<feature type="transmembrane region" description="Helical" evidence="1">
    <location>
        <begin position="62"/>
        <end position="80"/>
    </location>
</feature>
<evidence type="ECO:0000313" key="2">
    <source>
        <dbReference type="EMBL" id="SFE62870.1"/>
    </source>
</evidence>
<dbReference type="AlphaFoldDB" id="A0A1I2C5G8"/>
<evidence type="ECO:0000256" key="1">
    <source>
        <dbReference type="SAM" id="Phobius"/>
    </source>
</evidence>
<feature type="transmembrane region" description="Helical" evidence="1">
    <location>
        <begin position="7"/>
        <end position="27"/>
    </location>
</feature>
<protein>
    <submittedName>
        <fullName evidence="2">Uncharacterized protein</fullName>
    </submittedName>
</protein>
<proteinExistence type="predicted"/>
<dbReference type="Proteomes" id="UP000198855">
    <property type="component" value="Unassembled WGS sequence"/>
</dbReference>
<evidence type="ECO:0000313" key="3">
    <source>
        <dbReference type="Proteomes" id="UP000198855"/>
    </source>
</evidence>
<feature type="transmembrane region" description="Helical" evidence="1">
    <location>
        <begin position="33"/>
        <end position="50"/>
    </location>
</feature>
<sequence>MKLRIPLYFTCACMISLFSNTLIEKWVPDLKPLIFGILLGLSFFVVEKSGKSNKQVSKPLSILIIGLVFVVGTSLNYFYYA</sequence>
<keyword evidence="1" id="KW-0472">Membrane</keyword>
<accession>A0A1I2C5G8</accession>
<reference evidence="3" key="1">
    <citation type="submission" date="2016-10" db="EMBL/GenBank/DDBJ databases">
        <authorList>
            <person name="Varghese N."/>
            <person name="Submissions S."/>
        </authorList>
    </citation>
    <scope>NUCLEOTIDE SEQUENCE [LARGE SCALE GENOMIC DNA]</scope>
    <source>
        <strain evidence="3">CGMCC 1.10784</strain>
    </source>
</reference>
<organism evidence="2 3">
    <name type="scientific">Paenibacillus catalpae</name>
    <dbReference type="NCBI Taxonomy" id="1045775"/>
    <lineage>
        <taxon>Bacteria</taxon>
        <taxon>Bacillati</taxon>
        <taxon>Bacillota</taxon>
        <taxon>Bacilli</taxon>
        <taxon>Bacillales</taxon>
        <taxon>Paenibacillaceae</taxon>
        <taxon>Paenibacillus</taxon>
    </lineage>
</organism>
<keyword evidence="1" id="KW-0812">Transmembrane</keyword>
<gene>
    <name evidence="2" type="ORF">SAMN05216378_3783</name>
</gene>
<keyword evidence="3" id="KW-1185">Reference proteome</keyword>
<keyword evidence="1" id="KW-1133">Transmembrane helix</keyword>